<dbReference type="Proteomes" id="UP000247409">
    <property type="component" value="Unassembled WGS sequence"/>
</dbReference>
<comment type="caution">
    <text evidence="2">The sequence shown here is derived from an EMBL/GenBank/DDBJ whole genome shotgun (WGS) entry which is preliminary data.</text>
</comment>
<dbReference type="AlphaFoldDB" id="A0A2V3J0D4"/>
<dbReference type="PANTHER" id="PTHR38899">
    <property type="entry name" value="DOMAIN OOKINETE PROTEIN, PUTATIVE-RELATED"/>
    <property type="match status" value="1"/>
</dbReference>
<evidence type="ECO:0000256" key="1">
    <source>
        <dbReference type="SAM" id="MobiDB-lite"/>
    </source>
</evidence>
<feature type="region of interest" description="Disordered" evidence="1">
    <location>
        <begin position="1"/>
        <end position="60"/>
    </location>
</feature>
<evidence type="ECO:0000313" key="3">
    <source>
        <dbReference type="Proteomes" id="UP000247409"/>
    </source>
</evidence>
<sequence length="261" mass="28726">MCPSQAVRPPSARQLENAAREHTTLDSRKEAPQAPPKQRSHHHAATVAKEPLQAPRRQASKTTAILDWDDTICPSTYLASLGLRVDDAGSLPPVLRAQLAQLEDAVIEIVKEALRFGNVVIITNAEAGWVELSGRRFLPRVVAFLIEHDIKIVSARTSFESHYPDMPSSWKVAAFSQEVSVMFPNEDELNVLVLGDSMSERDAAHALSTRLPNSRVKTVKFVERPSIDQLMRQVQLVAQSLPDLATYASSFDVDLVVSASA</sequence>
<dbReference type="OrthoDB" id="166018at2759"/>
<reference evidence="2 3" key="1">
    <citation type="journal article" date="2018" name="Mol. Biol. Evol.">
        <title>Analysis of the draft genome of the red seaweed Gracilariopsis chorda provides insights into genome size evolution in Rhodophyta.</title>
        <authorList>
            <person name="Lee J."/>
            <person name="Yang E.C."/>
            <person name="Graf L."/>
            <person name="Yang J.H."/>
            <person name="Qiu H."/>
            <person name="Zel Zion U."/>
            <person name="Chan C.X."/>
            <person name="Stephens T.G."/>
            <person name="Weber A.P.M."/>
            <person name="Boo G.H."/>
            <person name="Boo S.M."/>
            <person name="Kim K.M."/>
            <person name="Shin Y."/>
            <person name="Jung M."/>
            <person name="Lee S.J."/>
            <person name="Yim H.S."/>
            <person name="Lee J.H."/>
            <person name="Bhattacharya D."/>
            <person name="Yoon H.S."/>
        </authorList>
    </citation>
    <scope>NUCLEOTIDE SEQUENCE [LARGE SCALE GENOMIC DNA]</scope>
    <source>
        <strain evidence="2 3">SKKU-2015</strain>
        <tissue evidence="2">Whole body</tissue>
    </source>
</reference>
<gene>
    <name evidence="2" type="ORF">BWQ96_02867</name>
</gene>
<protein>
    <submittedName>
        <fullName evidence="2">Uncharacterized protein</fullName>
    </submittedName>
</protein>
<dbReference type="PANTHER" id="PTHR38899:SF1">
    <property type="entry name" value="PROTEIN KINASE"/>
    <property type="match status" value="1"/>
</dbReference>
<evidence type="ECO:0000313" key="2">
    <source>
        <dbReference type="EMBL" id="PXF47387.1"/>
    </source>
</evidence>
<feature type="compositionally biased region" description="Basic and acidic residues" evidence="1">
    <location>
        <begin position="18"/>
        <end position="31"/>
    </location>
</feature>
<organism evidence="2 3">
    <name type="scientific">Gracilariopsis chorda</name>
    <dbReference type="NCBI Taxonomy" id="448386"/>
    <lineage>
        <taxon>Eukaryota</taxon>
        <taxon>Rhodophyta</taxon>
        <taxon>Florideophyceae</taxon>
        <taxon>Rhodymeniophycidae</taxon>
        <taxon>Gracilariales</taxon>
        <taxon>Gracilariaceae</taxon>
        <taxon>Gracilariopsis</taxon>
    </lineage>
</organism>
<accession>A0A2V3J0D4</accession>
<name>A0A2V3J0D4_9FLOR</name>
<keyword evidence="3" id="KW-1185">Reference proteome</keyword>
<dbReference type="EMBL" id="NBIV01000025">
    <property type="protein sequence ID" value="PXF47387.1"/>
    <property type="molecule type" value="Genomic_DNA"/>
</dbReference>
<proteinExistence type="predicted"/>